<evidence type="ECO:0000313" key="3">
    <source>
        <dbReference type="Proteomes" id="UP000758603"/>
    </source>
</evidence>
<dbReference type="EMBL" id="JAGPXC010000003">
    <property type="protein sequence ID" value="KAH6655305.1"/>
    <property type="molecule type" value="Genomic_DNA"/>
</dbReference>
<dbReference type="OrthoDB" id="542013at2759"/>
<keyword evidence="1" id="KW-0560">Oxidoreductase</keyword>
<evidence type="ECO:0000256" key="1">
    <source>
        <dbReference type="ARBA" id="ARBA00023002"/>
    </source>
</evidence>
<accession>A0A9P8UNB2</accession>
<dbReference type="Proteomes" id="UP000758603">
    <property type="component" value="Unassembled WGS sequence"/>
</dbReference>
<dbReference type="SUPFAM" id="SSF51735">
    <property type="entry name" value="NAD(P)-binding Rossmann-fold domains"/>
    <property type="match status" value="1"/>
</dbReference>
<dbReference type="InterPro" id="IPR002347">
    <property type="entry name" value="SDR_fam"/>
</dbReference>
<protein>
    <submittedName>
        <fullName evidence="2">Uncharacterized protein</fullName>
    </submittedName>
</protein>
<dbReference type="InterPro" id="IPR036291">
    <property type="entry name" value="NAD(P)-bd_dom_sf"/>
</dbReference>
<dbReference type="PRINTS" id="PR00081">
    <property type="entry name" value="GDHRDH"/>
</dbReference>
<gene>
    <name evidence="2" type="ORF">BKA67DRAFT_232994</name>
</gene>
<name>A0A9P8UNB2_9PEZI</name>
<comment type="caution">
    <text evidence="2">The sequence shown here is derived from an EMBL/GenBank/DDBJ whole genome shotgun (WGS) entry which is preliminary data.</text>
</comment>
<dbReference type="GeneID" id="70124536"/>
<dbReference type="PANTHER" id="PTHR43157:SF31">
    <property type="entry name" value="PHOSPHATIDYLINOSITOL-GLYCAN BIOSYNTHESIS CLASS F PROTEIN"/>
    <property type="match status" value="1"/>
</dbReference>
<evidence type="ECO:0000313" key="2">
    <source>
        <dbReference type="EMBL" id="KAH6655305.1"/>
    </source>
</evidence>
<dbReference type="Pfam" id="PF00106">
    <property type="entry name" value="adh_short"/>
    <property type="match status" value="1"/>
</dbReference>
<reference evidence="2" key="1">
    <citation type="journal article" date="2021" name="Nat. Commun.">
        <title>Genetic determinants of endophytism in the Arabidopsis root mycobiome.</title>
        <authorList>
            <person name="Mesny F."/>
            <person name="Miyauchi S."/>
            <person name="Thiergart T."/>
            <person name="Pickel B."/>
            <person name="Atanasova L."/>
            <person name="Karlsson M."/>
            <person name="Huettel B."/>
            <person name="Barry K.W."/>
            <person name="Haridas S."/>
            <person name="Chen C."/>
            <person name="Bauer D."/>
            <person name="Andreopoulos W."/>
            <person name="Pangilinan J."/>
            <person name="LaButti K."/>
            <person name="Riley R."/>
            <person name="Lipzen A."/>
            <person name="Clum A."/>
            <person name="Drula E."/>
            <person name="Henrissat B."/>
            <person name="Kohler A."/>
            <person name="Grigoriev I.V."/>
            <person name="Martin F.M."/>
            <person name="Hacquard S."/>
        </authorList>
    </citation>
    <scope>NUCLEOTIDE SEQUENCE</scope>
    <source>
        <strain evidence="2">MPI-SDFR-AT-0073</strain>
    </source>
</reference>
<organism evidence="2 3">
    <name type="scientific">Truncatella angustata</name>
    <dbReference type="NCBI Taxonomy" id="152316"/>
    <lineage>
        <taxon>Eukaryota</taxon>
        <taxon>Fungi</taxon>
        <taxon>Dikarya</taxon>
        <taxon>Ascomycota</taxon>
        <taxon>Pezizomycotina</taxon>
        <taxon>Sordariomycetes</taxon>
        <taxon>Xylariomycetidae</taxon>
        <taxon>Amphisphaeriales</taxon>
        <taxon>Sporocadaceae</taxon>
        <taxon>Truncatella</taxon>
    </lineage>
</organism>
<dbReference type="RefSeq" id="XP_045959570.1">
    <property type="nucleotide sequence ID" value="XM_046095643.1"/>
</dbReference>
<dbReference type="GO" id="GO:0016491">
    <property type="term" value="F:oxidoreductase activity"/>
    <property type="evidence" value="ECO:0007669"/>
    <property type="project" value="UniProtKB-KW"/>
</dbReference>
<sequence>MPWTEISPLEILRSQYSALPYPTTTWHGKTVIVTGANVGIGKETARHFVRLAASKVILACRDVDKGNAAKEEIKTSLNNPQVVEVWHLDLSSFESVKDFSIRANGLARLDAIVENAGVMSTSFVQFEGFEQQITVNVISTFLLALLILPALRRTATQYNVVPHIVVVSSDAHMYTNFRHRDAPDIFEALRGTDHMNDRYGDSKLLQILLTRELARQLSASNKPQLILNSVSPGLCRSQLFRNAPWPVNWFMPISFFFLARTPEMGSRVLLAAATAGANTHGKYLQDCELHAESRFVRSDQGQRAQARVYEELMRILDCIATGIRNNI</sequence>
<dbReference type="AlphaFoldDB" id="A0A9P8UNB2"/>
<keyword evidence="3" id="KW-1185">Reference proteome</keyword>
<proteinExistence type="predicted"/>
<dbReference type="Gene3D" id="3.40.50.720">
    <property type="entry name" value="NAD(P)-binding Rossmann-like Domain"/>
    <property type="match status" value="1"/>
</dbReference>
<dbReference type="PANTHER" id="PTHR43157">
    <property type="entry name" value="PHOSPHATIDYLINOSITOL-GLYCAN BIOSYNTHESIS CLASS F PROTEIN-RELATED"/>
    <property type="match status" value="1"/>
</dbReference>